<evidence type="ECO:0000256" key="6">
    <source>
        <dbReference type="ARBA" id="ARBA00022975"/>
    </source>
</evidence>
<dbReference type="PRINTS" id="PR00094">
    <property type="entry name" value="ADENYLTKNASE"/>
</dbReference>
<comment type="catalytic activity">
    <reaction evidence="9">
        <text>CMP + ATP = CDP + ADP</text>
        <dbReference type="Rhea" id="RHEA:11600"/>
        <dbReference type="ChEBI" id="CHEBI:30616"/>
        <dbReference type="ChEBI" id="CHEBI:58069"/>
        <dbReference type="ChEBI" id="CHEBI:60377"/>
        <dbReference type="ChEBI" id="CHEBI:456216"/>
        <dbReference type="EC" id="2.7.4.14"/>
    </reaction>
</comment>
<dbReference type="GO" id="GO:0005524">
    <property type="term" value="F:ATP binding"/>
    <property type="evidence" value="ECO:0007669"/>
    <property type="project" value="UniProtKB-KW"/>
</dbReference>
<dbReference type="InterPro" id="IPR000850">
    <property type="entry name" value="Adenylat/UMP-CMP_kin"/>
</dbReference>
<feature type="binding site" evidence="9">
    <location>
        <position position="193"/>
    </location>
    <ligand>
        <name>a ribonucleoside 5'-phosphate</name>
        <dbReference type="ChEBI" id="CHEBI:58043"/>
    </ligand>
</feature>
<feature type="binding site" evidence="9">
    <location>
        <position position="81"/>
    </location>
    <ligand>
        <name>a ribonucleoside 5'-phosphate</name>
        <dbReference type="ChEBI" id="CHEBI:58043"/>
    </ligand>
</feature>
<keyword evidence="6 9" id="KW-0665">Pyrimidine biosynthesis</keyword>
<keyword evidence="5 9" id="KW-0067">ATP-binding</keyword>
<reference evidence="10" key="1">
    <citation type="submission" date="2020-05" db="UniProtKB">
        <authorList>
            <consortium name="EnsemblMetazoa"/>
        </authorList>
    </citation>
    <scope>IDENTIFICATION</scope>
    <source>
        <strain evidence="10">Jacobina</strain>
    </source>
</reference>
<dbReference type="AlphaFoldDB" id="A0A1B0CHQ9"/>
<accession>A0A1B0CHQ9</accession>
<keyword evidence="2 9" id="KW-0808">Transferase</keyword>
<dbReference type="SUPFAM" id="SSF52540">
    <property type="entry name" value="P-loop containing nucleoside triphosphate hydrolases"/>
    <property type="match status" value="1"/>
</dbReference>
<comment type="catalytic activity">
    <reaction evidence="8 9">
        <text>UMP + ATP = UDP + ADP</text>
        <dbReference type="Rhea" id="RHEA:24400"/>
        <dbReference type="ChEBI" id="CHEBI:30616"/>
        <dbReference type="ChEBI" id="CHEBI:57865"/>
        <dbReference type="ChEBI" id="CHEBI:58223"/>
        <dbReference type="ChEBI" id="CHEBI:456216"/>
        <dbReference type="EC" id="2.7.4.14"/>
    </reaction>
</comment>
<dbReference type="InterPro" id="IPR033690">
    <property type="entry name" value="Adenylat_kinase_CS"/>
</dbReference>
<dbReference type="VEuPathDB" id="VectorBase:LLONM1_003021"/>
<comment type="subunit">
    <text evidence="9">Monomer.</text>
</comment>
<comment type="similarity">
    <text evidence="9">Belongs to the adenylate kinase family. UMP-CMP kinase subfamily.</text>
</comment>
<feature type="binding site" evidence="9">
    <location>
        <begin position="103"/>
        <end position="105"/>
    </location>
    <ligand>
        <name>a ribonucleoside 5'-phosphate</name>
        <dbReference type="ChEBI" id="CHEBI:58043"/>
    </ligand>
</feature>
<dbReference type="FunFam" id="3.40.50.300:FF:000315">
    <property type="entry name" value="Adenylate kinase 1"/>
    <property type="match status" value="1"/>
</dbReference>
<keyword evidence="4 9" id="KW-0418">Kinase</keyword>
<evidence type="ECO:0000313" key="10">
    <source>
        <dbReference type="EnsemblMetazoa" id="LLOJ003971-PA"/>
    </source>
</evidence>
<evidence type="ECO:0000256" key="9">
    <source>
        <dbReference type="HAMAP-Rule" id="MF_03172"/>
    </source>
</evidence>
<feature type="binding site" evidence="9">
    <location>
        <position position="221"/>
    </location>
    <ligand>
        <name>ATP</name>
        <dbReference type="ChEBI" id="CHEBI:30616"/>
    </ligand>
</feature>
<dbReference type="EMBL" id="AJWK01012598">
    <property type="status" value="NOT_ANNOTATED_CDS"/>
    <property type="molecule type" value="Genomic_DNA"/>
</dbReference>
<dbReference type="GO" id="GO:0033862">
    <property type="term" value="F:UMP kinase activity"/>
    <property type="evidence" value="ECO:0007669"/>
    <property type="project" value="RHEA"/>
</dbReference>
<comment type="domain">
    <text evidence="9">Consists of three domains, a large central CORE domain and two small peripheral domains, NMPbind and LID, which undergo movements during catalysis. The LID domain closes over the site of phosphoryl transfer upon ATP binding. Assembling and dissambling the active center during each catalytic cycle provides an effective means to prevent ATP hydrolysis.</text>
</comment>
<evidence type="ECO:0000256" key="7">
    <source>
        <dbReference type="ARBA" id="ARBA00023242"/>
    </source>
</evidence>
<protein>
    <recommendedName>
        <fullName evidence="9">UMP-CMP kinase</fullName>
        <ecNumber evidence="9">2.7.4.14</ecNumber>
    </recommendedName>
    <alternativeName>
        <fullName evidence="9">Deoxycytidylate kinase</fullName>
        <shortName evidence="9">CK</shortName>
        <shortName evidence="9">dCMP kinase</shortName>
    </alternativeName>
    <alternativeName>
        <fullName evidence="9">Uridine monophosphate/cytidine monophosphate kinase</fullName>
        <shortName evidence="9">UMP/CMP kinase</shortName>
        <shortName evidence="9">UMP/CMPK</shortName>
    </alternativeName>
</protein>
<keyword evidence="7 9" id="KW-0539">Nucleus</keyword>
<keyword evidence="1 9" id="KW-0963">Cytoplasm</keyword>
<feature type="region of interest" description="NMPbind" evidence="9">
    <location>
        <begin position="75"/>
        <end position="105"/>
    </location>
</feature>
<name>A0A1B0CHQ9_LUTLO</name>
<feature type="binding site" evidence="9">
    <location>
        <position position="141"/>
    </location>
    <ligand>
        <name>CMP</name>
        <dbReference type="ChEBI" id="CHEBI:60377"/>
    </ligand>
</feature>
<dbReference type="GO" id="GO:0036430">
    <property type="term" value="F:CMP kinase activity"/>
    <property type="evidence" value="ECO:0007669"/>
    <property type="project" value="RHEA"/>
</dbReference>
<dbReference type="VEuPathDB" id="VectorBase:LLOJ003971"/>
<dbReference type="InterPro" id="IPR027417">
    <property type="entry name" value="P-loop_NTPase"/>
</dbReference>
<sequence>MLDNLLRLSSVIGRFAQKGQVRILSKLSVENSAKSCRGKMSLPKPNIVFVLGAPGSGKGTQCEKIVKNFGYVHLSAGDLLREERSREGSEYGELIENYIRNGKIVPVDVTCALLENAMTQNMKVSGKDSFLIDGFPRNQDNLDGWQRRMSEKVNLKFVIVFNCPEDACVERCINRGKSGSNRSDDNIESLKKRFDTFINDSLPIINHYKEQNLVREVDATKNPDEVFEDVKVLFAD</sequence>
<dbReference type="HAMAP" id="MF_03172">
    <property type="entry name" value="Adenylate_kinase_UMP_CMP_kin"/>
    <property type="match status" value="1"/>
</dbReference>
<dbReference type="NCBIfam" id="TIGR01359">
    <property type="entry name" value="UMP_CMP_kin_fam"/>
    <property type="match status" value="1"/>
</dbReference>
<dbReference type="GO" id="GO:0006207">
    <property type="term" value="P:'de novo' pyrimidine nucleobase biosynthetic process"/>
    <property type="evidence" value="ECO:0007669"/>
    <property type="project" value="InterPro"/>
</dbReference>
<dbReference type="EC" id="2.7.4.14" evidence="9"/>
<comment type="catalytic activity">
    <reaction evidence="9">
        <text>dCMP + ATP = dCDP + ADP</text>
        <dbReference type="Rhea" id="RHEA:25094"/>
        <dbReference type="ChEBI" id="CHEBI:30616"/>
        <dbReference type="ChEBI" id="CHEBI:57566"/>
        <dbReference type="ChEBI" id="CHEBI:58593"/>
        <dbReference type="ChEBI" id="CHEBI:456216"/>
        <dbReference type="EC" id="2.7.4.14"/>
    </reaction>
</comment>
<feature type="binding site" evidence="9">
    <location>
        <position position="175"/>
    </location>
    <ligand>
        <name>ATP</name>
        <dbReference type="ChEBI" id="CHEBI:30616"/>
    </ligand>
</feature>
<comment type="subcellular location">
    <subcellularLocation>
        <location evidence="9">Cytoplasm</location>
    </subcellularLocation>
    <subcellularLocation>
        <location evidence="9">Nucleus</location>
    </subcellularLocation>
</comment>
<dbReference type="CDD" id="cd01428">
    <property type="entry name" value="ADK"/>
    <property type="match status" value="1"/>
</dbReference>
<comment type="function">
    <text evidence="9">Catalyzes the phosphorylation of pyrimidine nucleoside monophosphates at the expense of ATP. Plays an important role in de novo pyrimidine nucleotide biosynthesis. Has preference for UMP and CMP as phosphate acceptors.</text>
</comment>
<evidence type="ECO:0000256" key="4">
    <source>
        <dbReference type="ARBA" id="ARBA00022777"/>
    </source>
</evidence>
<keyword evidence="3 9" id="KW-0547">Nucleotide-binding</keyword>
<dbReference type="HAMAP" id="MF_00235">
    <property type="entry name" value="Adenylate_kinase_Adk"/>
    <property type="match status" value="1"/>
</dbReference>
<comment type="caution">
    <text evidence="9">Lacks conserved residue(s) required for the propagation of feature annotation.</text>
</comment>
<dbReference type="Gene3D" id="3.40.50.300">
    <property type="entry name" value="P-loop containing nucleotide triphosphate hydrolases"/>
    <property type="match status" value="1"/>
</dbReference>
<dbReference type="GO" id="GO:0005634">
    <property type="term" value="C:nucleus"/>
    <property type="evidence" value="ECO:0007669"/>
    <property type="project" value="UniProtKB-SubCell"/>
</dbReference>
<evidence type="ECO:0000256" key="8">
    <source>
        <dbReference type="ARBA" id="ARBA00048116"/>
    </source>
</evidence>
<evidence type="ECO:0000256" key="3">
    <source>
        <dbReference type="ARBA" id="ARBA00022741"/>
    </source>
</evidence>
<dbReference type="Proteomes" id="UP000092461">
    <property type="component" value="Unassembled WGS sequence"/>
</dbReference>
<dbReference type="GO" id="GO:0005737">
    <property type="term" value="C:cytoplasm"/>
    <property type="evidence" value="ECO:0007669"/>
    <property type="project" value="UniProtKB-SubCell"/>
</dbReference>
<dbReference type="PANTHER" id="PTHR23359">
    <property type="entry name" value="NUCLEOTIDE KINASE"/>
    <property type="match status" value="1"/>
</dbReference>
<organism evidence="10 11">
    <name type="scientific">Lutzomyia longipalpis</name>
    <name type="common">Sand fly</name>
    <dbReference type="NCBI Taxonomy" id="7200"/>
    <lineage>
        <taxon>Eukaryota</taxon>
        <taxon>Metazoa</taxon>
        <taxon>Ecdysozoa</taxon>
        <taxon>Arthropoda</taxon>
        <taxon>Hexapoda</taxon>
        <taxon>Insecta</taxon>
        <taxon>Pterygota</taxon>
        <taxon>Neoptera</taxon>
        <taxon>Endopterygota</taxon>
        <taxon>Diptera</taxon>
        <taxon>Nematocera</taxon>
        <taxon>Psychodoidea</taxon>
        <taxon>Psychodidae</taxon>
        <taxon>Lutzomyia</taxon>
        <taxon>Lutzomyia</taxon>
    </lineage>
</organism>
<dbReference type="PROSITE" id="PS00113">
    <property type="entry name" value="ADENYLATE_KINASE"/>
    <property type="match status" value="1"/>
</dbReference>
<evidence type="ECO:0000313" key="11">
    <source>
        <dbReference type="Proteomes" id="UP000092461"/>
    </source>
</evidence>
<keyword evidence="11" id="KW-1185">Reference proteome</keyword>
<feature type="binding site" evidence="9">
    <location>
        <begin position="134"/>
        <end position="137"/>
    </location>
    <ligand>
        <name>a ribonucleoside 5'-phosphate</name>
        <dbReference type="ChEBI" id="CHEBI:58043"/>
    </ligand>
</feature>
<feature type="binding site" evidence="9">
    <location>
        <position position="182"/>
    </location>
    <ligand>
        <name>a ribonucleoside 5'-phosphate</name>
        <dbReference type="ChEBI" id="CHEBI:58043"/>
    </ligand>
</feature>
<dbReference type="Pfam" id="PF00406">
    <property type="entry name" value="ADK"/>
    <property type="match status" value="1"/>
</dbReference>
<dbReference type="InterPro" id="IPR006266">
    <property type="entry name" value="UMP_CMP_kinase"/>
</dbReference>
<dbReference type="GO" id="GO:0006221">
    <property type="term" value="P:pyrimidine nucleotide biosynthetic process"/>
    <property type="evidence" value="ECO:0007669"/>
    <property type="project" value="UniProtKB-UniRule"/>
</dbReference>
<proteinExistence type="inferred from homology"/>
<evidence type="ECO:0000256" key="1">
    <source>
        <dbReference type="ARBA" id="ARBA00022490"/>
    </source>
</evidence>
<dbReference type="EnsemblMetazoa" id="LLOJ003971-RA">
    <property type="protein sequence ID" value="LLOJ003971-PA"/>
    <property type="gene ID" value="LLOJ003971"/>
</dbReference>
<dbReference type="GO" id="GO:0036431">
    <property type="term" value="F:dCMP kinase activity"/>
    <property type="evidence" value="ECO:0007669"/>
    <property type="project" value="RHEA"/>
</dbReference>
<feature type="binding site" evidence="9">
    <location>
        <begin position="55"/>
        <end position="60"/>
    </location>
    <ligand>
        <name>ATP</name>
        <dbReference type="ChEBI" id="CHEBI:30616"/>
    </ligand>
</feature>
<evidence type="ECO:0000256" key="2">
    <source>
        <dbReference type="ARBA" id="ARBA00022679"/>
    </source>
</evidence>
<comment type="cofactor">
    <cofactor evidence="9">
        <name>Mg(2+)</name>
        <dbReference type="ChEBI" id="CHEBI:18420"/>
    </cofactor>
    <text evidence="9">Binds 1 Mg(2+) ion per monomer.</text>
</comment>
<evidence type="ECO:0000256" key="5">
    <source>
        <dbReference type="ARBA" id="ARBA00022840"/>
    </source>
</evidence>